<geneLocation type="plasmid" evidence="1">
    <name>pMA1</name>
</geneLocation>
<reference evidence="1" key="2">
    <citation type="journal article" date="2009" name="Appl. Environ. Microbiol.">
        <title>Lateral transfer of genes for hexahydro-1,3,5-trinitro-1,3,5-triazine (RDX) degradation.</title>
        <authorList>
            <person name="Andeer P.F."/>
            <person name="Stahl D.A."/>
            <person name="Bruce N.C."/>
            <person name="Strand S.E."/>
        </authorList>
    </citation>
    <scope>NUCLEOTIDE SEQUENCE</scope>
    <source>
        <strain evidence="1">MA1</strain>
        <plasmid evidence="1">pMA1</plasmid>
    </source>
</reference>
<sequence length="82" mass="8761">MLVSTSATGGSACSPRHGEILTHLARHRGGVTAAQMSAHLFGVDDRTVTVRAEMSRLRKRFGGLLTAGPYRFADGVDVHLID</sequence>
<accession>C3UMX3</accession>
<dbReference type="EMBL" id="FJ577793">
    <property type="protein sequence ID" value="ACO88864.1"/>
    <property type="molecule type" value="Genomic_DNA"/>
</dbReference>
<proteinExistence type="predicted"/>
<evidence type="ECO:0000313" key="1">
    <source>
        <dbReference type="EMBL" id="ACO88864.1"/>
    </source>
</evidence>
<reference evidence="1" key="1">
    <citation type="submission" date="2008-12" db="EMBL/GenBank/DDBJ databases">
        <authorList>
            <person name="Andeer P."/>
            <person name="Stahl D.A."/>
            <person name="Bruce N.C."/>
            <person name="Strand S.E."/>
        </authorList>
    </citation>
    <scope>NUCLEOTIDE SEQUENCE</scope>
    <source>
        <strain evidence="1">MA1</strain>
        <plasmid evidence="1">pMA1</plasmid>
    </source>
</reference>
<organism evidence="1">
    <name type="scientific">Microbacterium sp. MA1</name>
    <dbReference type="NCBI Taxonomy" id="614068"/>
    <lineage>
        <taxon>Bacteria</taxon>
        <taxon>Bacillati</taxon>
        <taxon>Actinomycetota</taxon>
        <taxon>Actinomycetes</taxon>
        <taxon>Micrococcales</taxon>
        <taxon>Microbacteriaceae</taxon>
        <taxon>Microbacterium</taxon>
    </lineage>
</organism>
<dbReference type="AlphaFoldDB" id="C3UMX3"/>
<name>C3UMX3_9MICO</name>
<keyword evidence="1" id="KW-0614">Plasmid</keyword>
<protein>
    <submittedName>
        <fullName evidence="1">Regulatory protein</fullName>
    </submittedName>
</protein>